<keyword evidence="1" id="KW-0808">Transferase</keyword>
<dbReference type="InterPro" id="IPR029063">
    <property type="entry name" value="SAM-dependent_MTases_sf"/>
</dbReference>
<protein>
    <submittedName>
        <fullName evidence="3">Class I SAM-dependent methyltransferase</fullName>
    </submittedName>
</protein>
<evidence type="ECO:0000313" key="4">
    <source>
        <dbReference type="Proteomes" id="UP000476310"/>
    </source>
</evidence>
<dbReference type="CDD" id="cd02440">
    <property type="entry name" value="AdoMet_MTases"/>
    <property type="match status" value="1"/>
</dbReference>
<dbReference type="Proteomes" id="UP000476310">
    <property type="component" value="Unassembled WGS sequence"/>
</dbReference>
<feature type="domain" description="Methyltransferase type 11" evidence="2">
    <location>
        <begin position="67"/>
        <end position="164"/>
    </location>
</feature>
<proteinExistence type="predicted"/>
<accession>A0A6G4ACH2</accession>
<evidence type="ECO:0000259" key="2">
    <source>
        <dbReference type="Pfam" id="PF08241"/>
    </source>
</evidence>
<name>A0A6G4ACH2_9ACTN</name>
<keyword evidence="4" id="KW-1185">Reference proteome</keyword>
<dbReference type="InterPro" id="IPR013216">
    <property type="entry name" value="Methyltransf_11"/>
</dbReference>
<evidence type="ECO:0000256" key="1">
    <source>
        <dbReference type="ARBA" id="ARBA00022679"/>
    </source>
</evidence>
<dbReference type="Gene3D" id="3.40.50.150">
    <property type="entry name" value="Vaccinia Virus protein VP39"/>
    <property type="match status" value="1"/>
</dbReference>
<dbReference type="EMBL" id="JAAIKT010000010">
    <property type="protein sequence ID" value="NEW71106.1"/>
    <property type="molecule type" value="Genomic_DNA"/>
</dbReference>
<sequence length="269" mass="29735">MPISVTHSSRDDAYHLSWANGKIRAALAARAFGTEYPAEVDASSNCTWSVLAAMLRALRLRPDDLLVDLGCGRGGPGLWLARATSARLVGVDHSQQAIEIATVRATSFVPNGMARFQIGTFEDTGLPDSCANGVVSMDALPWASDRDAALRELRRILRPRARAVFTGSDRLPGHPTFASETPTWRDRILDAGLEIELDLERTEAGPQWQRLYEAWQEHEAEMRADIGDIQTENMLEEARTVGPLLPYMRLGLFVVRAPYLSQTRSSCKD</sequence>
<reference evidence="3" key="1">
    <citation type="submission" date="2020-02" db="EMBL/GenBank/DDBJ databases">
        <title>A new Streptomyces sp. for controlling soil-borne diseases.</title>
        <authorList>
            <person name="Li X."/>
            <person name="Tian Y."/>
            <person name="Gao K."/>
        </authorList>
    </citation>
    <scope>NUCLEOTIDE SEQUENCE [LARGE SCALE GENOMIC DNA]</scope>
    <source>
        <strain evidence="3">0250</strain>
    </source>
</reference>
<dbReference type="AlphaFoldDB" id="A0A6G4ACH2"/>
<comment type="caution">
    <text evidence="3">The sequence shown here is derived from an EMBL/GenBank/DDBJ whole genome shotgun (WGS) entry which is preliminary data.</text>
</comment>
<dbReference type="PANTHER" id="PTHR44068">
    <property type="entry name" value="ZGC:194242"/>
    <property type="match status" value="1"/>
</dbReference>
<dbReference type="GO" id="GO:0008757">
    <property type="term" value="F:S-adenosylmethionine-dependent methyltransferase activity"/>
    <property type="evidence" value="ECO:0007669"/>
    <property type="project" value="InterPro"/>
</dbReference>
<organism evidence="3 4">
    <name type="scientific">Streptomyces rhizosphaericus</name>
    <dbReference type="NCBI Taxonomy" id="114699"/>
    <lineage>
        <taxon>Bacteria</taxon>
        <taxon>Bacillati</taxon>
        <taxon>Actinomycetota</taxon>
        <taxon>Actinomycetes</taxon>
        <taxon>Kitasatosporales</taxon>
        <taxon>Streptomycetaceae</taxon>
        <taxon>Streptomyces</taxon>
        <taxon>Streptomyces violaceusniger group</taxon>
    </lineage>
</organism>
<keyword evidence="3" id="KW-0489">Methyltransferase</keyword>
<dbReference type="GO" id="GO:0032259">
    <property type="term" value="P:methylation"/>
    <property type="evidence" value="ECO:0007669"/>
    <property type="project" value="UniProtKB-KW"/>
</dbReference>
<evidence type="ECO:0000313" key="3">
    <source>
        <dbReference type="EMBL" id="NEW71106.1"/>
    </source>
</evidence>
<dbReference type="PANTHER" id="PTHR44068:SF11">
    <property type="entry name" value="GERANYL DIPHOSPHATE 2-C-METHYLTRANSFERASE"/>
    <property type="match status" value="1"/>
</dbReference>
<gene>
    <name evidence="3" type="ORF">G4H13_12040</name>
</gene>
<dbReference type="Pfam" id="PF08241">
    <property type="entry name" value="Methyltransf_11"/>
    <property type="match status" value="1"/>
</dbReference>
<dbReference type="InterPro" id="IPR050447">
    <property type="entry name" value="Erg6_SMT_methyltransf"/>
</dbReference>
<dbReference type="SUPFAM" id="SSF53335">
    <property type="entry name" value="S-adenosyl-L-methionine-dependent methyltransferases"/>
    <property type="match status" value="1"/>
</dbReference>